<evidence type="ECO:0008006" key="3">
    <source>
        <dbReference type="Google" id="ProtNLM"/>
    </source>
</evidence>
<organism evidence="1 2">
    <name type="scientific">Daphnia magna</name>
    <dbReference type="NCBI Taxonomy" id="35525"/>
    <lineage>
        <taxon>Eukaryota</taxon>
        <taxon>Metazoa</taxon>
        <taxon>Ecdysozoa</taxon>
        <taxon>Arthropoda</taxon>
        <taxon>Crustacea</taxon>
        <taxon>Branchiopoda</taxon>
        <taxon>Diplostraca</taxon>
        <taxon>Cladocera</taxon>
        <taxon>Anomopoda</taxon>
        <taxon>Daphniidae</taxon>
        <taxon>Daphnia</taxon>
    </lineage>
</organism>
<name>A0ABR0B7J1_9CRUS</name>
<comment type="caution">
    <text evidence="1">The sequence shown here is derived from an EMBL/GenBank/DDBJ whole genome shotgun (WGS) entry which is preliminary data.</text>
</comment>
<sequence length="78" mass="9097">MKKSDDEIENYLNLCDSLKLQCYTLPSSASVERLFRQGGLIFSPRRLNLTDILFEMLLFLKVNNKIVKDCSLQNRQNI</sequence>
<reference evidence="1 2" key="1">
    <citation type="journal article" date="2023" name="Nucleic Acids Res.">
        <title>The hologenome of Daphnia magna reveals possible DNA methylation and microbiome-mediated evolution of the host genome.</title>
        <authorList>
            <person name="Chaturvedi A."/>
            <person name="Li X."/>
            <person name="Dhandapani V."/>
            <person name="Marshall H."/>
            <person name="Kissane S."/>
            <person name="Cuenca-Cambronero M."/>
            <person name="Asole G."/>
            <person name="Calvet F."/>
            <person name="Ruiz-Romero M."/>
            <person name="Marangio P."/>
            <person name="Guigo R."/>
            <person name="Rago D."/>
            <person name="Mirbahai L."/>
            <person name="Eastwood N."/>
            <person name="Colbourne J.K."/>
            <person name="Zhou J."/>
            <person name="Mallon E."/>
            <person name="Orsini L."/>
        </authorList>
    </citation>
    <scope>NUCLEOTIDE SEQUENCE [LARGE SCALE GENOMIC DNA]</scope>
    <source>
        <strain evidence="1">LRV0_1</strain>
    </source>
</reference>
<evidence type="ECO:0000313" key="2">
    <source>
        <dbReference type="Proteomes" id="UP001234178"/>
    </source>
</evidence>
<protein>
    <recommendedName>
        <fullName evidence="3">HAT C-terminal dimerisation domain-containing protein</fullName>
    </recommendedName>
</protein>
<accession>A0ABR0B7J1</accession>
<proteinExistence type="predicted"/>
<keyword evidence="2" id="KW-1185">Reference proteome</keyword>
<dbReference type="Proteomes" id="UP001234178">
    <property type="component" value="Unassembled WGS sequence"/>
</dbReference>
<evidence type="ECO:0000313" key="1">
    <source>
        <dbReference type="EMBL" id="KAK4037653.1"/>
    </source>
</evidence>
<gene>
    <name evidence="1" type="ORF">OUZ56_029684</name>
</gene>
<dbReference type="EMBL" id="JAOYFB010000040">
    <property type="protein sequence ID" value="KAK4037653.1"/>
    <property type="molecule type" value="Genomic_DNA"/>
</dbReference>